<feature type="transmembrane region" description="Helical" evidence="1">
    <location>
        <begin position="20"/>
        <end position="41"/>
    </location>
</feature>
<name>A0ABW3Y5F2_9FLAO</name>
<feature type="transmembrane region" description="Helical" evidence="1">
    <location>
        <begin position="47"/>
        <end position="72"/>
    </location>
</feature>
<protein>
    <submittedName>
        <fullName evidence="2">DUF6095 family protein</fullName>
    </submittedName>
</protein>
<dbReference type="InterPro" id="IPR046077">
    <property type="entry name" value="DUF6095"/>
</dbReference>
<accession>A0ABW3Y5F2</accession>
<keyword evidence="1" id="KW-0812">Transmembrane</keyword>
<keyword evidence="1" id="KW-0472">Membrane</keyword>
<proteinExistence type="predicted"/>
<dbReference type="Pfam" id="PF19589">
    <property type="entry name" value="DUF6095"/>
    <property type="match status" value="1"/>
</dbReference>
<keyword evidence="3" id="KW-1185">Reference proteome</keyword>
<evidence type="ECO:0000256" key="1">
    <source>
        <dbReference type="SAM" id="Phobius"/>
    </source>
</evidence>
<dbReference type="Proteomes" id="UP001597201">
    <property type="component" value="Unassembled WGS sequence"/>
</dbReference>
<dbReference type="RefSeq" id="WP_377178274.1">
    <property type="nucleotide sequence ID" value="NZ_JBHTMY010000003.1"/>
</dbReference>
<keyword evidence="1" id="KW-1133">Transmembrane helix</keyword>
<reference evidence="3" key="1">
    <citation type="journal article" date="2019" name="Int. J. Syst. Evol. Microbiol.">
        <title>The Global Catalogue of Microorganisms (GCM) 10K type strain sequencing project: providing services to taxonomists for standard genome sequencing and annotation.</title>
        <authorList>
            <consortium name="The Broad Institute Genomics Platform"/>
            <consortium name="The Broad Institute Genome Sequencing Center for Infectious Disease"/>
            <person name="Wu L."/>
            <person name="Ma J."/>
        </authorList>
    </citation>
    <scope>NUCLEOTIDE SEQUENCE [LARGE SCALE GENOMIC DNA]</scope>
    <source>
        <strain evidence="3">CCUG 61485</strain>
    </source>
</reference>
<organism evidence="2 3">
    <name type="scientific">Namhaeicola litoreus</name>
    <dbReference type="NCBI Taxonomy" id="1052145"/>
    <lineage>
        <taxon>Bacteria</taxon>
        <taxon>Pseudomonadati</taxon>
        <taxon>Bacteroidota</taxon>
        <taxon>Flavobacteriia</taxon>
        <taxon>Flavobacteriales</taxon>
        <taxon>Flavobacteriaceae</taxon>
        <taxon>Namhaeicola</taxon>
    </lineage>
</organism>
<dbReference type="EMBL" id="JBHTMY010000003">
    <property type="protein sequence ID" value="MFD1315778.1"/>
    <property type="molecule type" value="Genomic_DNA"/>
</dbReference>
<comment type="caution">
    <text evidence="2">The sequence shown here is derived from an EMBL/GenBank/DDBJ whole genome shotgun (WGS) entry which is preliminary data.</text>
</comment>
<gene>
    <name evidence="2" type="ORF">ACFQ39_09135</name>
</gene>
<evidence type="ECO:0000313" key="3">
    <source>
        <dbReference type="Proteomes" id="UP001597201"/>
    </source>
</evidence>
<evidence type="ECO:0000313" key="2">
    <source>
        <dbReference type="EMBL" id="MFD1315778.1"/>
    </source>
</evidence>
<sequence length="80" mass="8827">MSKSRKLKSNPLLMKGFKYLAVALPLLFLSPIIITMGFKLINKNGSVFLLILGIVLAIFTILLVTQGIRVLLKALFEHGS</sequence>